<evidence type="ECO:0000313" key="1">
    <source>
        <dbReference type="EMBL" id="QJT01779.1"/>
    </source>
</evidence>
<dbReference type="EMBL" id="CP049838">
    <property type="protein sequence ID" value="QJT01779.1"/>
    <property type="molecule type" value="Genomic_DNA"/>
</dbReference>
<accession>A0A6M4WNF9</accession>
<organism evidence="1 2">
    <name type="scientific">Streptomyces asoensis</name>
    <dbReference type="NCBI Taxonomy" id="249586"/>
    <lineage>
        <taxon>Bacteria</taxon>
        <taxon>Bacillati</taxon>
        <taxon>Actinomycetota</taxon>
        <taxon>Actinomycetes</taxon>
        <taxon>Kitasatosporales</taxon>
        <taxon>Streptomycetaceae</taxon>
        <taxon>Streptomyces</taxon>
    </lineage>
</organism>
<keyword evidence="2" id="KW-1185">Reference proteome</keyword>
<evidence type="ECO:0000313" key="2">
    <source>
        <dbReference type="Proteomes" id="UP000502665"/>
    </source>
</evidence>
<dbReference type="Proteomes" id="UP000502665">
    <property type="component" value="Chromosome"/>
</dbReference>
<name>A0A6M4WNF9_9ACTN</name>
<dbReference type="AlphaFoldDB" id="A0A6M4WNF9"/>
<gene>
    <name evidence="1" type="ORF">G9272_16890</name>
</gene>
<dbReference type="RefSeq" id="WP_171397333.1">
    <property type="nucleotide sequence ID" value="NZ_CP049838.1"/>
</dbReference>
<protein>
    <submittedName>
        <fullName evidence="1">Uncharacterized protein</fullName>
    </submittedName>
</protein>
<reference evidence="1" key="1">
    <citation type="submission" date="2020-03" db="EMBL/GenBank/DDBJ databases">
        <title>Molecular networking-based the target discovery of potent antiproliferative macrolactams: 5/6/7/16 polycyclic ansamycins and glycosylated trienomycin from Streptomyces cacaoi subsp. asoensis.</title>
        <authorList>
            <person name="Liu L.-L."/>
        </authorList>
    </citation>
    <scope>NUCLEOTIDE SEQUENCE [LARGE SCALE GENOMIC DNA]</scope>
    <source>
        <strain evidence="1">H2S5</strain>
    </source>
</reference>
<sequence>MARDSNVHPAPTPDYRPLLELSESGLLWLINRTVFHPRGLALALYQDGQVAHGWTLIGAGGDEPFTFPESTDLDGFKRAEKTLRAALNSTQTCSSEA</sequence>
<proteinExistence type="predicted"/>